<feature type="region of interest" description="Disordered" evidence="1">
    <location>
        <begin position="90"/>
        <end position="122"/>
    </location>
</feature>
<proteinExistence type="predicted"/>
<comment type="caution">
    <text evidence="3">The sequence shown here is derived from an EMBL/GenBank/DDBJ whole genome shotgun (WGS) entry which is preliminary data.</text>
</comment>
<dbReference type="PROSITE" id="PS51257">
    <property type="entry name" value="PROKAR_LIPOPROTEIN"/>
    <property type="match status" value="1"/>
</dbReference>
<name>A0A2W5UYA7_9CAUL</name>
<evidence type="ECO:0000256" key="1">
    <source>
        <dbReference type="SAM" id="MobiDB-lite"/>
    </source>
</evidence>
<dbReference type="AlphaFoldDB" id="A0A2W5UYA7"/>
<feature type="region of interest" description="Disordered" evidence="1">
    <location>
        <begin position="45"/>
        <end position="71"/>
    </location>
</feature>
<evidence type="ECO:0000313" key="3">
    <source>
        <dbReference type="EMBL" id="PZR32779.1"/>
    </source>
</evidence>
<evidence type="ECO:0008006" key="5">
    <source>
        <dbReference type="Google" id="ProtNLM"/>
    </source>
</evidence>
<feature type="chain" id="PRO_5016049609" description="Secreted protein" evidence="2">
    <location>
        <begin position="24"/>
        <end position="122"/>
    </location>
</feature>
<evidence type="ECO:0000256" key="2">
    <source>
        <dbReference type="SAM" id="SignalP"/>
    </source>
</evidence>
<gene>
    <name evidence="3" type="ORF">DI526_15460</name>
</gene>
<feature type="signal peptide" evidence="2">
    <location>
        <begin position="1"/>
        <end position="23"/>
    </location>
</feature>
<organism evidence="3 4">
    <name type="scientific">Caulobacter segnis</name>
    <dbReference type="NCBI Taxonomy" id="88688"/>
    <lineage>
        <taxon>Bacteria</taxon>
        <taxon>Pseudomonadati</taxon>
        <taxon>Pseudomonadota</taxon>
        <taxon>Alphaproteobacteria</taxon>
        <taxon>Caulobacterales</taxon>
        <taxon>Caulobacteraceae</taxon>
        <taxon>Caulobacter</taxon>
    </lineage>
</organism>
<feature type="compositionally biased region" description="Basic and acidic residues" evidence="1">
    <location>
        <begin position="55"/>
        <end position="67"/>
    </location>
</feature>
<dbReference type="Proteomes" id="UP000249393">
    <property type="component" value="Unassembled WGS sequence"/>
</dbReference>
<keyword evidence="2" id="KW-0732">Signal</keyword>
<dbReference type="EMBL" id="QFQZ01000053">
    <property type="protein sequence ID" value="PZR32779.1"/>
    <property type="molecule type" value="Genomic_DNA"/>
</dbReference>
<protein>
    <recommendedName>
        <fullName evidence="5">Secreted protein</fullName>
    </recommendedName>
</protein>
<evidence type="ECO:0000313" key="4">
    <source>
        <dbReference type="Proteomes" id="UP000249393"/>
    </source>
</evidence>
<reference evidence="3 4" key="1">
    <citation type="submission" date="2017-08" db="EMBL/GenBank/DDBJ databases">
        <title>Infants hospitalized years apart are colonized by the same room-sourced microbial strains.</title>
        <authorList>
            <person name="Brooks B."/>
            <person name="Olm M.R."/>
            <person name="Firek B.A."/>
            <person name="Baker R."/>
            <person name="Thomas B.C."/>
            <person name="Morowitz M.J."/>
            <person name="Banfield J.F."/>
        </authorList>
    </citation>
    <scope>NUCLEOTIDE SEQUENCE [LARGE SCALE GENOMIC DNA]</scope>
    <source>
        <strain evidence="3">S2_003_000_R2_4</strain>
    </source>
</reference>
<sequence>MMMALRTWFQQMGGALIACLLLALVVAPTLDTAICAGDGERASAASVQMSDQGVDADHQKNKSHDGGSDVCIHGHCHHASPALGWNDAQYSARDPVTSHTAPRNLGFPPSSAQDRLEEPPRA</sequence>
<accession>A0A2W5UYA7</accession>